<dbReference type="InterPro" id="IPR006597">
    <property type="entry name" value="Sel1-like"/>
</dbReference>
<organism evidence="1 2">
    <name type="scientific">Butyrivibrio hungatei</name>
    <dbReference type="NCBI Taxonomy" id="185008"/>
    <lineage>
        <taxon>Bacteria</taxon>
        <taxon>Bacillati</taxon>
        <taxon>Bacillota</taxon>
        <taxon>Clostridia</taxon>
        <taxon>Lachnospirales</taxon>
        <taxon>Lachnospiraceae</taxon>
        <taxon>Butyrivibrio</taxon>
    </lineage>
</organism>
<dbReference type="PANTHER" id="PTHR43628:SF1">
    <property type="entry name" value="CHITIN SYNTHASE REGULATORY FACTOR 2-RELATED"/>
    <property type="match status" value="1"/>
</dbReference>
<dbReference type="InterPro" id="IPR052945">
    <property type="entry name" value="Mitotic_Regulator"/>
</dbReference>
<dbReference type="OrthoDB" id="7056571at2"/>
<name>A0A1D9P0F0_9FIRM</name>
<proteinExistence type="predicted"/>
<sequence>MKDDTRKEIMTIIENADNGDEEAMLTFIGMASLSSELYSNPFAIKKRNEYIVNLVENGNPAGFILAGDDYLNGDILERSVEKAVAFYYLAANSGETFGYELIAKMHLDGDGLPVNYQLAYEFLKKSEDSNAGQMRSDLGYFFMGEMFYHGLCVAKDWGKAKDYYMEVMKKYYGGDYYMKACERVASMNAL</sequence>
<dbReference type="AlphaFoldDB" id="A0A1D9P0F0"/>
<keyword evidence="2" id="KW-1185">Reference proteome</keyword>
<evidence type="ECO:0008006" key="3">
    <source>
        <dbReference type="Google" id="ProtNLM"/>
    </source>
</evidence>
<dbReference type="SMART" id="SM00671">
    <property type="entry name" value="SEL1"/>
    <property type="match status" value="3"/>
</dbReference>
<evidence type="ECO:0000313" key="1">
    <source>
        <dbReference type="EMBL" id="AOZ95949.1"/>
    </source>
</evidence>
<dbReference type="RefSeq" id="WP_071175677.1">
    <property type="nucleotide sequence ID" value="NZ_CP017831.1"/>
</dbReference>
<evidence type="ECO:0000313" key="2">
    <source>
        <dbReference type="Proteomes" id="UP000179284"/>
    </source>
</evidence>
<dbReference type="PANTHER" id="PTHR43628">
    <property type="entry name" value="ACTIVATOR OF C KINASE PROTEIN 1-RELATED"/>
    <property type="match status" value="1"/>
</dbReference>
<dbReference type="Proteomes" id="UP000179284">
    <property type="component" value="Chromosome I"/>
</dbReference>
<dbReference type="InterPro" id="IPR011990">
    <property type="entry name" value="TPR-like_helical_dom_sf"/>
</dbReference>
<dbReference type="SUPFAM" id="SSF81901">
    <property type="entry name" value="HCP-like"/>
    <property type="match status" value="1"/>
</dbReference>
<protein>
    <recommendedName>
        <fullName evidence="3">Sel1 repeat-containing protein</fullName>
    </recommendedName>
</protein>
<accession>A0A1D9P0F0</accession>
<dbReference type="EMBL" id="CP017831">
    <property type="protein sequence ID" value="AOZ95949.1"/>
    <property type="molecule type" value="Genomic_DNA"/>
</dbReference>
<dbReference type="Pfam" id="PF08238">
    <property type="entry name" value="Sel1"/>
    <property type="match status" value="3"/>
</dbReference>
<gene>
    <name evidence="1" type="ORF">bhn_I0915</name>
</gene>
<dbReference type="KEGG" id="bhu:bhn_I0915"/>
<reference evidence="2" key="1">
    <citation type="submission" date="2016-10" db="EMBL/GenBank/DDBJ databases">
        <title>The complete genome sequence of the rumen bacterium Butyrivibrio hungatei MB2003.</title>
        <authorList>
            <person name="Palevich N."/>
            <person name="Kelly W.J."/>
            <person name="Leahy S.C."/>
            <person name="Altermann E."/>
            <person name="Rakonjac J."/>
            <person name="Attwood G.T."/>
        </authorList>
    </citation>
    <scope>NUCLEOTIDE SEQUENCE [LARGE SCALE GENOMIC DNA]</scope>
    <source>
        <strain evidence="2">MB2003</strain>
    </source>
</reference>
<dbReference type="Gene3D" id="1.25.40.10">
    <property type="entry name" value="Tetratricopeptide repeat domain"/>
    <property type="match status" value="1"/>
</dbReference>